<keyword evidence="9" id="KW-0472">Membrane</keyword>
<evidence type="ECO:0000256" key="2">
    <source>
        <dbReference type="ARBA" id="ARBA00009592"/>
    </source>
</evidence>
<evidence type="ECO:0000256" key="9">
    <source>
        <dbReference type="ARBA" id="ARBA00023136"/>
    </source>
</evidence>
<evidence type="ECO:0000256" key="1">
    <source>
        <dbReference type="ARBA" id="ARBA00004251"/>
    </source>
</evidence>
<feature type="region of interest" description="Disordered" evidence="12">
    <location>
        <begin position="660"/>
        <end position="682"/>
    </location>
</feature>
<dbReference type="PANTHER" id="PTHR48063:SF112">
    <property type="entry name" value="RECEPTOR LIKE PROTEIN 30-LIKE"/>
    <property type="match status" value="1"/>
</dbReference>
<dbReference type="Pfam" id="PF13855">
    <property type="entry name" value="LRR_8"/>
    <property type="match status" value="2"/>
</dbReference>
<dbReference type="PROSITE" id="PS51450">
    <property type="entry name" value="LRR"/>
    <property type="match status" value="1"/>
</dbReference>
<sequence length="775" mass="85204">MTYVYKTFNLNCIHTTIRVRFLRRRRSEKTQLDISSTLKSKIVNFTSLEHLDLSNNALGSAVPNWLLNLTSLRYLDLSSSFQGDLSFPTEIVNNNKHLGFLHLFNNPMRGELPQNISNLCELYALRLSFNHFTGDISSLLANPSGCFQAKLRFLDLGWNNFSGHLGDEIGNFESLEYIDLASNSIRGPIPESLFQLSSLKYLNLMHNKLTGSIPAGLGQLSNLVGLDFTNTSLTGLVSEQHFANLTSLTFMELSSNKLVFNISPSWIPPFQLKYLATAYCHIGPQFPAWLRSQRKMLLIDISNGGISDVIPDWFYSSSPDLEGLNLSNNELNGQIHEGFGNAMPKLRDVSIMRNHLEGGIPASTCKIMGLFAIDLSHNNLSGPIPDCWRSLPALDGIDFGNNKLSGQIPESLCSLPLTFLGLRDNNLQGVLPKCFSNMSSLKVLDLSQNRLSGQIPSWIGAMSRLSVLNLDSNILNGEIPDEICQLGHIRVLSLAGNRLSGIIPTCLDNLTILADPKSAILGGFGFYGFGVEVNTKSSTRFYTTQLQYLFSIDLSNNRLGGSIAMGLTRLFSLQNLNLSKNSLVGQIPSEISNMNNLESLDLSVNQLSGSIPQSLSQLTYLSYLNLSLNHLSGRIPTGSQLSTFEEDSYSGNNGLCGPPLSRSCSVDGEKPDTSKQHGDDDSDGGDELYAHWIYMGIAPGFITGLLLLSEIAEMELSQDYTCVALYGPNPKTVHIFGDYIVKSCSGHDQFSSPPKSPKSFLTSCRFCKKKSCTSE</sequence>
<dbReference type="InterPro" id="IPR046956">
    <property type="entry name" value="RLP23-like"/>
</dbReference>
<dbReference type="FunFam" id="3.80.10.10:FF:000041">
    <property type="entry name" value="LRR receptor-like serine/threonine-protein kinase ERECTA"/>
    <property type="match status" value="1"/>
</dbReference>
<dbReference type="GO" id="GO:0051606">
    <property type="term" value="P:detection of stimulus"/>
    <property type="evidence" value="ECO:0007669"/>
    <property type="project" value="UniProtKB-ARBA"/>
</dbReference>
<dbReference type="InterPro" id="IPR001611">
    <property type="entry name" value="Leu-rich_rpt"/>
</dbReference>
<keyword evidence="11" id="KW-0325">Glycoprotein</keyword>
<dbReference type="Pfam" id="PF00560">
    <property type="entry name" value="LRR_1"/>
    <property type="match status" value="7"/>
</dbReference>
<keyword evidence="8" id="KW-1133">Transmembrane helix</keyword>
<dbReference type="SMART" id="SM00369">
    <property type="entry name" value="LRR_TYP"/>
    <property type="match status" value="7"/>
</dbReference>
<keyword evidence="7" id="KW-0677">Repeat</keyword>
<dbReference type="Proteomes" id="UP001345219">
    <property type="component" value="Chromosome 7"/>
</dbReference>
<feature type="compositionally biased region" description="Basic and acidic residues" evidence="12">
    <location>
        <begin position="667"/>
        <end position="679"/>
    </location>
</feature>
<keyword evidence="6" id="KW-0732">Signal</keyword>
<evidence type="ECO:0000256" key="6">
    <source>
        <dbReference type="ARBA" id="ARBA00022729"/>
    </source>
</evidence>
<accession>A0AAN7QFG6</accession>
<evidence type="ECO:0000256" key="7">
    <source>
        <dbReference type="ARBA" id="ARBA00022737"/>
    </source>
</evidence>
<dbReference type="FunFam" id="3.80.10.10:FF:000213">
    <property type="entry name" value="Tyrosine-sulfated glycopeptide receptor 1"/>
    <property type="match status" value="1"/>
</dbReference>
<dbReference type="PANTHER" id="PTHR48063">
    <property type="entry name" value="LRR RECEPTOR-LIKE KINASE"/>
    <property type="match status" value="1"/>
</dbReference>
<name>A0AAN7QFG6_9MYRT</name>
<keyword evidence="4" id="KW-0433">Leucine-rich repeat</keyword>
<dbReference type="InterPro" id="IPR003591">
    <property type="entry name" value="Leu-rich_rpt_typical-subtyp"/>
</dbReference>
<dbReference type="PRINTS" id="PR00019">
    <property type="entry name" value="LEURICHRPT"/>
</dbReference>
<evidence type="ECO:0000256" key="11">
    <source>
        <dbReference type="ARBA" id="ARBA00023180"/>
    </source>
</evidence>
<keyword evidence="14" id="KW-1185">Reference proteome</keyword>
<dbReference type="SUPFAM" id="SSF52058">
    <property type="entry name" value="L domain-like"/>
    <property type="match status" value="2"/>
</dbReference>
<evidence type="ECO:0000313" key="13">
    <source>
        <dbReference type="EMBL" id="KAK4766291.1"/>
    </source>
</evidence>
<gene>
    <name evidence="13" type="ORF">SAY87_007933</name>
</gene>
<dbReference type="InterPro" id="IPR032675">
    <property type="entry name" value="LRR_dom_sf"/>
</dbReference>
<organism evidence="13 14">
    <name type="scientific">Trapa incisa</name>
    <dbReference type="NCBI Taxonomy" id="236973"/>
    <lineage>
        <taxon>Eukaryota</taxon>
        <taxon>Viridiplantae</taxon>
        <taxon>Streptophyta</taxon>
        <taxon>Embryophyta</taxon>
        <taxon>Tracheophyta</taxon>
        <taxon>Spermatophyta</taxon>
        <taxon>Magnoliopsida</taxon>
        <taxon>eudicotyledons</taxon>
        <taxon>Gunneridae</taxon>
        <taxon>Pentapetalae</taxon>
        <taxon>rosids</taxon>
        <taxon>malvids</taxon>
        <taxon>Myrtales</taxon>
        <taxon>Lythraceae</taxon>
        <taxon>Trapa</taxon>
    </lineage>
</organism>
<dbReference type="Gene3D" id="3.80.10.10">
    <property type="entry name" value="Ribonuclease Inhibitor"/>
    <property type="match status" value="3"/>
</dbReference>
<evidence type="ECO:0000313" key="14">
    <source>
        <dbReference type="Proteomes" id="UP001345219"/>
    </source>
</evidence>
<evidence type="ECO:0000256" key="5">
    <source>
        <dbReference type="ARBA" id="ARBA00022692"/>
    </source>
</evidence>
<dbReference type="AlphaFoldDB" id="A0AAN7QFG6"/>
<keyword evidence="3" id="KW-1003">Cell membrane</keyword>
<keyword evidence="5" id="KW-0812">Transmembrane</keyword>
<dbReference type="EMBL" id="JAXIOK010000007">
    <property type="protein sequence ID" value="KAK4766291.1"/>
    <property type="molecule type" value="Genomic_DNA"/>
</dbReference>
<comment type="caution">
    <text evidence="13">The sequence shown here is derived from an EMBL/GenBank/DDBJ whole genome shotgun (WGS) entry which is preliminary data.</text>
</comment>
<evidence type="ECO:0000256" key="4">
    <source>
        <dbReference type="ARBA" id="ARBA00022614"/>
    </source>
</evidence>
<protein>
    <submittedName>
        <fullName evidence="13">Uncharacterized protein</fullName>
    </submittedName>
</protein>
<evidence type="ECO:0000256" key="12">
    <source>
        <dbReference type="SAM" id="MobiDB-lite"/>
    </source>
</evidence>
<dbReference type="FunFam" id="3.80.10.10:FF:001347">
    <property type="entry name" value="LRR receptor-like serine/threonine-protein kinase GSO2"/>
    <property type="match status" value="1"/>
</dbReference>
<comment type="similarity">
    <text evidence="2">Belongs to the RLP family.</text>
</comment>
<reference evidence="13 14" key="1">
    <citation type="journal article" date="2023" name="Hortic Res">
        <title>Pangenome of water caltrop reveals structural variations and asymmetric subgenome divergence after allopolyploidization.</title>
        <authorList>
            <person name="Zhang X."/>
            <person name="Chen Y."/>
            <person name="Wang L."/>
            <person name="Yuan Y."/>
            <person name="Fang M."/>
            <person name="Shi L."/>
            <person name="Lu R."/>
            <person name="Comes H.P."/>
            <person name="Ma Y."/>
            <person name="Chen Y."/>
            <person name="Huang G."/>
            <person name="Zhou Y."/>
            <person name="Zheng Z."/>
            <person name="Qiu Y."/>
        </authorList>
    </citation>
    <scope>NUCLEOTIDE SEQUENCE [LARGE SCALE GENOMIC DNA]</scope>
    <source>
        <tissue evidence="13">Roots</tissue>
    </source>
</reference>
<comment type="subcellular location">
    <subcellularLocation>
        <location evidence="1">Cell membrane</location>
        <topology evidence="1">Single-pass type I membrane protein</topology>
    </subcellularLocation>
</comment>
<dbReference type="GO" id="GO:0005886">
    <property type="term" value="C:plasma membrane"/>
    <property type="evidence" value="ECO:0007669"/>
    <property type="project" value="UniProtKB-SubCell"/>
</dbReference>
<evidence type="ECO:0000256" key="10">
    <source>
        <dbReference type="ARBA" id="ARBA00023170"/>
    </source>
</evidence>
<proteinExistence type="inferred from homology"/>
<keyword evidence="10" id="KW-0675">Receptor</keyword>
<evidence type="ECO:0000256" key="8">
    <source>
        <dbReference type="ARBA" id="ARBA00022989"/>
    </source>
</evidence>
<evidence type="ECO:0000256" key="3">
    <source>
        <dbReference type="ARBA" id="ARBA00022475"/>
    </source>
</evidence>
<dbReference type="FunFam" id="3.80.10.10:FF:000470">
    <property type="entry name" value="LRR receptor-like serine/threonine-protein kinase RPK2"/>
    <property type="match status" value="1"/>
</dbReference>